<dbReference type="Pfam" id="PF03484">
    <property type="entry name" value="B5"/>
    <property type="match status" value="1"/>
</dbReference>
<evidence type="ECO:0000313" key="15">
    <source>
        <dbReference type="Proteomes" id="UP001272052"/>
    </source>
</evidence>
<comment type="subcellular location">
    <subcellularLocation>
        <location evidence="2 12">Cytoplasm</location>
    </subcellularLocation>
</comment>
<dbReference type="HAMAP" id="MF_00284">
    <property type="entry name" value="Phe_tRNA_synth_beta2"/>
    <property type="match status" value="1"/>
</dbReference>
<dbReference type="EC" id="6.1.1.20" evidence="12"/>
<dbReference type="InterPro" id="IPR041616">
    <property type="entry name" value="PheRS_beta_core"/>
</dbReference>
<evidence type="ECO:0000256" key="1">
    <source>
        <dbReference type="ARBA" id="ARBA00001946"/>
    </source>
</evidence>
<evidence type="ECO:0000256" key="3">
    <source>
        <dbReference type="ARBA" id="ARBA00007438"/>
    </source>
</evidence>
<feature type="binding site" evidence="12">
    <location>
        <position position="339"/>
    </location>
    <ligand>
        <name>Mg(2+)</name>
        <dbReference type="ChEBI" id="CHEBI:18420"/>
        <note>shared with alpha subunit</note>
    </ligand>
</feature>
<feature type="binding site" evidence="12">
    <location>
        <position position="336"/>
    </location>
    <ligand>
        <name>Mg(2+)</name>
        <dbReference type="ChEBI" id="CHEBI:18420"/>
        <note>shared with alpha subunit</note>
    </ligand>
</feature>
<feature type="domain" description="B5" evidence="13">
    <location>
        <begin position="274"/>
        <end position="352"/>
    </location>
</feature>
<evidence type="ECO:0000256" key="10">
    <source>
        <dbReference type="ARBA" id="ARBA00022917"/>
    </source>
</evidence>
<evidence type="ECO:0000256" key="12">
    <source>
        <dbReference type="HAMAP-Rule" id="MF_00284"/>
    </source>
</evidence>
<dbReference type="InterPro" id="IPR009061">
    <property type="entry name" value="DNA-bd_dom_put_sf"/>
</dbReference>
<dbReference type="SUPFAM" id="SSF55681">
    <property type="entry name" value="Class II aaRS and biotin synthetases"/>
    <property type="match status" value="1"/>
</dbReference>
<dbReference type="SMART" id="SM00873">
    <property type="entry name" value="B3_4"/>
    <property type="match status" value="1"/>
</dbReference>
<keyword evidence="15" id="KW-1185">Reference proteome</keyword>
<gene>
    <name evidence="12 14" type="primary">pheT</name>
    <name evidence="14" type="ORF">MmiAt1_12830</name>
</gene>
<dbReference type="Pfam" id="PF17759">
    <property type="entry name" value="tRNA_synthFbeta"/>
    <property type="match status" value="1"/>
</dbReference>
<keyword evidence="7 12" id="KW-0547">Nucleotide-binding</keyword>
<dbReference type="Proteomes" id="UP001272052">
    <property type="component" value="Unassembled WGS sequence"/>
</dbReference>
<dbReference type="RefSeq" id="WP_318786115.1">
    <property type="nucleotide sequence ID" value="NZ_JAWDKC010000021.1"/>
</dbReference>
<dbReference type="EMBL" id="JAWDKC010000021">
    <property type="protein sequence ID" value="MDV0445689.1"/>
    <property type="molecule type" value="Genomic_DNA"/>
</dbReference>
<dbReference type="GO" id="GO:0004826">
    <property type="term" value="F:phenylalanine-tRNA ligase activity"/>
    <property type="evidence" value="ECO:0007669"/>
    <property type="project" value="UniProtKB-EC"/>
</dbReference>
<evidence type="ECO:0000256" key="9">
    <source>
        <dbReference type="ARBA" id="ARBA00022842"/>
    </source>
</evidence>
<evidence type="ECO:0000256" key="6">
    <source>
        <dbReference type="ARBA" id="ARBA00022723"/>
    </source>
</evidence>
<keyword evidence="9 12" id="KW-0460">Magnesium</keyword>
<comment type="cofactor">
    <cofactor evidence="1 12">
        <name>Mg(2+)</name>
        <dbReference type="ChEBI" id="CHEBI:18420"/>
    </cofactor>
</comment>
<dbReference type="SMART" id="SM00874">
    <property type="entry name" value="B5"/>
    <property type="match status" value="1"/>
</dbReference>
<keyword evidence="10 12" id="KW-0648">Protein biosynthesis</keyword>
<dbReference type="SUPFAM" id="SSF46955">
    <property type="entry name" value="Putative DNA-binding domain"/>
    <property type="match status" value="2"/>
</dbReference>
<dbReference type="InterPro" id="IPR005147">
    <property type="entry name" value="tRNA_synthase_B5-dom"/>
</dbReference>
<reference evidence="14 15" key="1">
    <citation type="submission" date="2023-06" db="EMBL/GenBank/DDBJ databases">
        <title>Genome sequence of Methanimicrococcus sp. At1.</title>
        <authorList>
            <person name="Protasov E."/>
            <person name="Platt K."/>
            <person name="Poehlein A."/>
            <person name="Daniel R."/>
            <person name="Brune A."/>
        </authorList>
    </citation>
    <scope>NUCLEOTIDE SEQUENCE [LARGE SCALE GENOMIC DNA]</scope>
    <source>
        <strain evidence="14 15">At1</strain>
    </source>
</reference>
<evidence type="ECO:0000256" key="4">
    <source>
        <dbReference type="ARBA" id="ARBA00022490"/>
    </source>
</evidence>
<dbReference type="Pfam" id="PF03483">
    <property type="entry name" value="B3_4"/>
    <property type="match status" value="1"/>
</dbReference>
<evidence type="ECO:0000313" key="14">
    <source>
        <dbReference type="EMBL" id="MDV0445689.1"/>
    </source>
</evidence>
<dbReference type="PANTHER" id="PTHR10947:SF0">
    <property type="entry name" value="PHENYLALANINE--TRNA LIGASE BETA SUBUNIT"/>
    <property type="match status" value="1"/>
</dbReference>
<dbReference type="NCBIfam" id="TIGR00471">
    <property type="entry name" value="pheT_arch"/>
    <property type="match status" value="1"/>
</dbReference>
<dbReference type="InterPro" id="IPR045060">
    <property type="entry name" value="Phe-tRNA-ligase_IIc_bsu"/>
</dbReference>
<evidence type="ECO:0000256" key="5">
    <source>
        <dbReference type="ARBA" id="ARBA00022598"/>
    </source>
</evidence>
<comment type="catalytic activity">
    <reaction evidence="12">
        <text>tRNA(Phe) + L-phenylalanine + ATP = L-phenylalanyl-tRNA(Phe) + AMP + diphosphate + H(+)</text>
        <dbReference type="Rhea" id="RHEA:19413"/>
        <dbReference type="Rhea" id="RHEA-COMP:9668"/>
        <dbReference type="Rhea" id="RHEA-COMP:9699"/>
        <dbReference type="ChEBI" id="CHEBI:15378"/>
        <dbReference type="ChEBI" id="CHEBI:30616"/>
        <dbReference type="ChEBI" id="CHEBI:33019"/>
        <dbReference type="ChEBI" id="CHEBI:58095"/>
        <dbReference type="ChEBI" id="CHEBI:78442"/>
        <dbReference type="ChEBI" id="CHEBI:78531"/>
        <dbReference type="ChEBI" id="CHEBI:456215"/>
        <dbReference type="EC" id="6.1.1.20"/>
    </reaction>
</comment>
<dbReference type="InterPro" id="IPR045864">
    <property type="entry name" value="aa-tRNA-synth_II/BPL/LPL"/>
</dbReference>
<name>A0ABU3VQV5_9EURY</name>
<evidence type="ECO:0000256" key="7">
    <source>
        <dbReference type="ARBA" id="ARBA00022741"/>
    </source>
</evidence>
<dbReference type="InterPro" id="IPR022918">
    <property type="entry name" value="Phe_tRNA_ligase_beta2_arc"/>
</dbReference>
<dbReference type="PANTHER" id="PTHR10947">
    <property type="entry name" value="PHENYLALANYL-TRNA SYNTHETASE BETA CHAIN AND LEUCINE-RICH REPEAT-CONTAINING PROTEIN 47"/>
    <property type="match status" value="1"/>
</dbReference>
<evidence type="ECO:0000256" key="11">
    <source>
        <dbReference type="ARBA" id="ARBA00023146"/>
    </source>
</evidence>
<protein>
    <recommendedName>
        <fullName evidence="12">Phenylalanine--tRNA ligase beta subunit</fullName>
        <ecNumber evidence="12">6.1.1.20</ecNumber>
    </recommendedName>
    <alternativeName>
        <fullName evidence="12">Phenylalanyl-tRNA synthetase beta subunit</fullName>
        <shortName evidence="12">PheRS</shortName>
    </alternativeName>
</protein>
<keyword evidence="5 12" id="KW-0436">Ligase</keyword>
<dbReference type="CDD" id="cd00769">
    <property type="entry name" value="PheRS_beta_core"/>
    <property type="match status" value="1"/>
</dbReference>
<keyword evidence="4 12" id="KW-0963">Cytoplasm</keyword>
<keyword evidence="11 12" id="KW-0030">Aminoacyl-tRNA synthetase</keyword>
<comment type="subunit">
    <text evidence="12">Tetramer of two alpha and two beta subunits.</text>
</comment>
<dbReference type="InterPro" id="IPR020825">
    <property type="entry name" value="Phe-tRNA_synthase-like_B3/B4"/>
</dbReference>
<accession>A0ABU3VQV5</accession>
<keyword evidence="6 12" id="KW-0479">Metal-binding</keyword>
<organism evidence="14 15">
    <name type="scientific">Methanimicrococcus hacksteinii</name>
    <dbReference type="NCBI Taxonomy" id="3028293"/>
    <lineage>
        <taxon>Archaea</taxon>
        <taxon>Methanobacteriati</taxon>
        <taxon>Methanobacteriota</taxon>
        <taxon>Stenosarchaea group</taxon>
        <taxon>Methanomicrobia</taxon>
        <taxon>Methanosarcinales</taxon>
        <taxon>Methanosarcinaceae</taxon>
        <taxon>Methanimicrococcus</taxon>
    </lineage>
</organism>
<proteinExistence type="inferred from homology"/>
<dbReference type="Gene3D" id="3.30.930.10">
    <property type="entry name" value="Bira Bifunctional Protein, Domain 2"/>
    <property type="match status" value="1"/>
</dbReference>
<evidence type="ECO:0000256" key="8">
    <source>
        <dbReference type="ARBA" id="ARBA00022840"/>
    </source>
</evidence>
<dbReference type="PROSITE" id="PS51483">
    <property type="entry name" value="B5"/>
    <property type="match status" value="1"/>
</dbReference>
<sequence>MPVITVDSKDLETLSGIDRQEIIDNVSMIGAEVERVEEETIDIEFFPNRPDFYSVEGVSRAMKAFLGISPGLKKYTVNPPQVQITIKKEVKDLRPVLGCAVVRGLAFTSASIKSLMDLQEDLHWALGRNRKKVSIGVHDMADISAPFTYMTESPDYSFVPLDHTEEMTMTEILEKHAKGVKFAHLVKDMKTYPIIKDDNGNVLSFPPIINGTRTTVTESTKELFIDVTGTGKEVYTALNIVVAALAERGGIIEAVRIIDESADSEESETLLPDMEPVTYAIALEEIETHLGFKLSPEEVIQSLEKMGFDASVISKSPITFEVDAPAYRADILHKYDIIEDVAIGYGYANIPAKLPQTYTAGKSHPLSIARLASCEAMVSLGYSQVMPFTLTSEKIHFENMRRPITKDVTYVTHPISEDQTMLRTTLLPGLLEILALNRHRELPQKIFEVGEVAVSGRNKQKIAAVSIHHAANFTEMSEAADAFFREMETDYELKESEDPAFLSGRAADIYVGGQKVGVFGEFHPGVLNAFELGYAVIGFEADMSLIF</sequence>
<comment type="caution">
    <text evidence="14">The sequence shown here is derived from an EMBL/GenBank/DDBJ whole genome shotgun (WGS) entry which is preliminary data.</text>
</comment>
<dbReference type="Gene3D" id="3.50.40.10">
    <property type="entry name" value="Phenylalanyl-trna Synthetase, Chain B, domain 3"/>
    <property type="match status" value="1"/>
</dbReference>
<dbReference type="Gene3D" id="3.30.56.10">
    <property type="match status" value="2"/>
</dbReference>
<evidence type="ECO:0000259" key="13">
    <source>
        <dbReference type="PROSITE" id="PS51483"/>
    </source>
</evidence>
<feature type="binding site" evidence="12">
    <location>
        <position position="340"/>
    </location>
    <ligand>
        <name>Mg(2+)</name>
        <dbReference type="ChEBI" id="CHEBI:18420"/>
        <note>shared with alpha subunit</note>
    </ligand>
</feature>
<comment type="similarity">
    <text evidence="3 12">Belongs to the phenylalanyl-tRNA synthetase beta subunit family. Type 2 subfamily.</text>
</comment>
<feature type="binding site" evidence="12">
    <location>
        <position position="330"/>
    </location>
    <ligand>
        <name>Mg(2+)</name>
        <dbReference type="ChEBI" id="CHEBI:18420"/>
        <note>shared with alpha subunit</note>
    </ligand>
</feature>
<keyword evidence="8 12" id="KW-0067">ATP-binding</keyword>
<dbReference type="InterPro" id="IPR004531">
    <property type="entry name" value="Phe-tRNA-synth_IIc_bsu_arc_euk"/>
</dbReference>
<dbReference type="InterPro" id="IPR005146">
    <property type="entry name" value="B3/B4_tRNA-bd"/>
</dbReference>
<evidence type="ECO:0000256" key="2">
    <source>
        <dbReference type="ARBA" id="ARBA00004496"/>
    </source>
</evidence>